<dbReference type="InterPro" id="IPR013783">
    <property type="entry name" value="Ig-like_fold"/>
</dbReference>
<dbReference type="NCBIfam" id="TIGR04183">
    <property type="entry name" value="Por_Secre_tail"/>
    <property type="match status" value="1"/>
</dbReference>
<feature type="region of interest" description="Disordered" evidence="2">
    <location>
        <begin position="53"/>
        <end position="74"/>
    </location>
</feature>
<dbReference type="Gene3D" id="2.60.40.10">
    <property type="entry name" value="Immunoglobulins"/>
    <property type="match status" value="1"/>
</dbReference>
<dbReference type="Proteomes" id="UP000515514">
    <property type="component" value="Chromosome"/>
</dbReference>
<dbReference type="KEGG" id="alti:ALE3EI_0735"/>
<sequence>MKLKHYFFVVIAIVFGIQANAQQQGVAGPVDSGILADPVYVPSIAEQLRNGTFVPADNTPTEGRPKRQYGNRIVPGKGSVGVDPVLQTEAPTRQSNPPLLTFEADISQATPSDPTGAVGPNHYLAAWNSAFRIFDKSGNPLTPEASLATIFPGNAIGDPIMIYDQMADRFLITEFDANPNGFNVAVSTGPDPVNDGWHVYTTGFGTGQFPDYTKFSVWPDGYYVTANIGTRRVFAVEREKMINGESAQFQSFQLGGISTSGFYSPQGFHHTAGSHPEPGNFNIVYLQDDAWSGVADDHLKIWTINVDWETPGNSTISTAQEITTADFISVFDGGSFANLSQPSGPAIDALQATIMNQAQFRQFDGYNSVVFNFVVDTDPTAGELAGVRWYELRQTASGQPWSIFQEGTYTTPTAGRHAFSGSMAMDIYGNIGMAYSSVSTSEMISIRYTGRLQGDAPGTMTFAEGLLAQSTANSPSTRFADYVHLTVDPVTDRNFWHIAEYFNPNRRDVVGVFNLENALPANDVAIVDILPESGALTATEDITITIENYGTTTQTTIPVTYSIDGGVPVAEIYTGSIPAGGTDTYTFTVQADLSIPNHLYRIETNANLVGDNFTDNDYYAENVRNVEILSAGDLQFENAELFVTSTDNKNFEITLRTTYDDVLQFSVYDINGKQLVFNNLVNEGNKFTYSLDMSYVASGVYMIKLGNSTIEKSAKIIVK</sequence>
<reference evidence="5 6" key="1">
    <citation type="submission" date="2020-04" db="EMBL/GenBank/DDBJ databases">
        <title>Genome sequence of Altibacter aquimarinus strain ALE3EI.</title>
        <authorList>
            <person name="Oh H.-M."/>
            <person name="Jang D."/>
        </authorList>
    </citation>
    <scope>NUCLEOTIDE SEQUENCE [LARGE SCALE GENOMIC DNA]</scope>
    <source>
        <strain evidence="5 6">ALE3EI</strain>
    </source>
</reference>
<dbReference type="EMBL" id="CP052909">
    <property type="protein sequence ID" value="QNJ97311.1"/>
    <property type="molecule type" value="Genomic_DNA"/>
</dbReference>
<dbReference type="InterPro" id="IPR026444">
    <property type="entry name" value="Secre_tail"/>
</dbReference>
<evidence type="ECO:0000259" key="4">
    <source>
        <dbReference type="Pfam" id="PF18962"/>
    </source>
</evidence>
<dbReference type="AlphaFoldDB" id="A0A7G8PSJ5"/>
<evidence type="ECO:0000256" key="1">
    <source>
        <dbReference type="ARBA" id="ARBA00022729"/>
    </source>
</evidence>
<feature type="signal peptide" evidence="3">
    <location>
        <begin position="1"/>
        <end position="21"/>
    </location>
</feature>
<proteinExistence type="predicted"/>
<keyword evidence="6" id="KW-1185">Reference proteome</keyword>
<evidence type="ECO:0000256" key="2">
    <source>
        <dbReference type="SAM" id="MobiDB-lite"/>
    </source>
</evidence>
<dbReference type="RefSeq" id="WP_186990966.1">
    <property type="nucleotide sequence ID" value="NZ_CP052909.1"/>
</dbReference>
<gene>
    <name evidence="5" type="ORF">ALE3EI_0735</name>
</gene>
<feature type="domain" description="Secretion system C-terminal sorting" evidence="4">
    <location>
        <begin position="649"/>
        <end position="718"/>
    </location>
</feature>
<keyword evidence="1 3" id="KW-0732">Signal</keyword>
<evidence type="ECO:0000313" key="6">
    <source>
        <dbReference type="Proteomes" id="UP000515514"/>
    </source>
</evidence>
<feature type="chain" id="PRO_5028800529" evidence="3">
    <location>
        <begin position="22"/>
        <end position="719"/>
    </location>
</feature>
<evidence type="ECO:0000313" key="5">
    <source>
        <dbReference type="EMBL" id="QNJ97311.1"/>
    </source>
</evidence>
<accession>A0A7G8PSJ5</accession>
<evidence type="ECO:0000256" key="3">
    <source>
        <dbReference type="SAM" id="SignalP"/>
    </source>
</evidence>
<protein>
    <submittedName>
        <fullName evidence="5">Conserved repeat domain</fullName>
    </submittedName>
</protein>
<organism evidence="5 6">
    <name type="scientific">Constantimarinum furrinae</name>
    <dbReference type="NCBI Taxonomy" id="2562285"/>
    <lineage>
        <taxon>Bacteria</taxon>
        <taxon>Pseudomonadati</taxon>
        <taxon>Bacteroidota</taxon>
        <taxon>Flavobacteriia</taxon>
        <taxon>Flavobacteriales</taxon>
        <taxon>Flavobacteriaceae</taxon>
        <taxon>Altibacter/Constantimarinum group</taxon>
        <taxon>Constantimarinum</taxon>
    </lineage>
</organism>
<name>A0A7G8PSJ5_9FLAO</name>
<dbReference type="Pfam" id="PF18962">
    <property type="entry name" value="Por_Secre_tail"/>
    <property type="match status" value="1"/>
</dbReference>